<dbReference type="STRING" id="1121326.CLMAG_33380"/>
<evidence type="ECO:0000313" key="4">
    <source>
        <dbReference type="Proteomes" id="UP000076603"/>
    </source>
</evidence>
<dbReference type="Gene3D" id="3.30.110.40">
    <property type="entry name" value="TusA-like domain"/>
    <property type="match status" value="1"/>
</dbReference>
<reference evidence="3 4" key="1">
    <citation type="submission" date="2016-04" db="EMBL/GenBank/DDBJ databases">
        <title>Genome sequence of Clostridium magnum DSM 2767.</title>
        <authorList>
            <person name="Poehlein A."/>
            <person name="Uhlig R."/>
            <person name="Fischer R."/>
            <person name="Bahl H."/>
            <person name="Daniel R."/>
        </authorList>
    </citation>
    <scope>NUCLEOTIDE SEQUENCE [LARGE SCALE GENOMIC DNA]</scope>
    <source>
        <strain evidence="3 4">DSM 2767</strain>
    </source>
</reference>
<dbReference type="Proteomes" id="UP000076603">
    <property type="component" value="Unassembled WGS sequence"/>
</dbReference>
<name>A0A168DX84_9CLOT</name>
<evidence type="ECO:0000256" key="1">
    <source>
        <dbReference type="ARBA" id="ARBA00008984"/>
    </source>
</evidence>
<dbReference type="AlphaFoldDB" id="A0A168DX84"/>
<dbReference type="InterPro" id="IPR036868">
    <property type="entry name" value="TusA-like_sf"/>
</dbReference>
<accession>A0A168DX84</accession>
<sequence length="68" mass="7661">MKQFDARGLSCPQPVLETKKALAENPSGVQIFVDNTTAKNNVERFMKNSGYKVEVEERNGDFLLTARQ</sequence>
<dbReference type="CDD" id="cd03421">
    <property type="entry name" value="SirA_like_N"/>
    <property type="match status" value="1"/>
</dbReference>
<keyword evidence="4" id="KW-1185">Reference proteome</keyword>
<dbReference type="EMBL" id="LWAE01000003">
    <property type="protein sequence ID" value="KZL91579.1"/>
    <property type="molecule type" value="Genomic_DNA"/>
</dbReference>
<comment type="similarity">
    <text evidence="1">Belongs to the sulfur carrier protein TusA family.</text>
</comment>
<dbReference type="PANTHER" id="PTHR33279">
    <property type="entry name" value="SULFUR CARRIER PROTEIN YEDF-RELATED"/>
    <property type="match status" value="1"/>
</dbReference>
<dbReference type="OrthoDB" id="9797352at2"/>
<protein>
    <submittedName>
        <fullName evidence="3">SirA-like protein</fullName>
    </submittedName>
</protein>
<dbReference type="Pfam" id="PF01206">
    <property type="entry name" value="TusA"/>
    <property type="match status" value="1"/>
</dbReference>
<feature type="domain" description="UPF0033" evidence="2">
    <location>
        <begin position="3"/>
        <end position="64"/>
    </location>
</feature>
<dbReference type="PATRIC" id="fig|1121326.3.peg.3371"/>
<evidence type="ECO:0000313" key="3">
    <source>
        <dbReference type="EMBL" id="KZL91579.1"/>
    </source>
</evidence>
<dbReference type="PANTHER" id="PTHR33279:SF6">
    <property type="entry name" value="SULFUR CARRIER PROTEIN YEDF-RELATED"/>
    <property type="match status" value="1"/>
</dbReference>
<gene>
    <name evidence="3" type="ORF">CLMAG_33380</name>
</gene>
<dbReference type="InterPro" id="IPR001455">
    <property type="entry name" value="TusA-like"/>
</dbReference>
<organism evidence="3 4">
    <name type="scientific">Clostridium magnum DSM 2767</name>
    <dbReference type="NCBI Taxonomy" id="1121326"/>
    <lineage>
        <taxon>Bacteria</taxon>
        <taxon>Bacillati</taxon>
        <taxon>Bacillota</taxon>
        <taxon>Clostridia</taxon>
        <taxon>Eubacteriales</taxon>
        <taxon>Clostridiaceae</taxon>
        <taxon>Clostridium</taxon>
    </lineage>
</organism>
<evidence type="ECO:0000259" key="2">
    <source>
        <dbReference type="Pfam" id="PF01206"/>
    </source>
</evidence>
<proteinExistence type="inferred from homology"/>
<dbReference type="RefSeq" id="WP_066624522.1">
    <property type="nucleotide sequence ID" value="NZ_FQXL01000005.1"/>
</dbReference>
<dbReference type="SUPFAM" id="SSF64307">
    <property type="entry name" value="SirA-like"/>
    <property type="match status" value="1"/>
</dbReference>
<comment type="caution">
    <text evidence="3">The sequence shown here is derived from an EMBL/GenBank/DDBJ whole genome shotgun (WGS) entry which is preliminary data.</text>
</comment>